<dbReference type="SUPFAM" id="SSF103506">
    <property type="entry name" value="Mitochondrial carrier"/>
    <property type="match status" value="1"/>
</dbReference>
<name>A0ABR1EM96_NECAM</name>
<evidence type="ECO:0000256" key="11">
    <source>
        <dbReference type="RuleBase" id="RU000488"/>
    </source>
</evidence>
<evidence type="ECO:0000256" key="10">
    <source>
        <dbReference type="PROSITE-ProRule" id="PRU00282"/>
    </source>
</evidence>
<keyword evidence="9 10" id="KW-0472">Membrane</keyword>
<evidence type="ECO:0000256" key="2">
    <source>
        <dbReference type="ARBA" id="ARBA00006375"/>
    </source>
</evidence>
<organism evidence="13 14">
    <name type="scientific">Necator americanus</name>
    <name type="common">Human hookworm</name>
    <dbReference type="NCBI Taxonomy" id="51031"/>
    <lineage>
        <taxon>Eukaryota</taxon>
        <taxon>Metazoa</taxon>
        <taxon>Ecdysozoa</taxon>
        <taxon>Nematoda</taxon>
        <taxon>Chromadorea</taxon>
        <taxon>Rhabditida</taxon>
        <taxon>Rhabditina</taxon>
        <taxon>Rhabditomorpha</taxon>
        <taxon>Strongyloidea</taxon>
        <taxon>Ancylostomatidae</taxon>
        <taxon>Bunostominae</taxon>
        <taxon>Necator</taxon>
    </lineage>
</organism>
<dbReference type="Gene3D" id="1.50.40.10">
    <property type="entry name" value="Mitochondrial carrier domain"/>
    <property type="match status" value="1"/>
</dbReference>
<evidence type="ECO:0000256" key="6">
    <source>
        <dbReference type="ARBA" id="ARBA00022792"/>
    </source>
</evidence>
<comment type="subcellular location">
    <subcellularLocation>
        <location evidence="1">Mitochondrion inner membrane</location>
        <topology evidence="1">Multi-pass membrane protein</topology>
    </subcellularLocation>
</comment>
<sequence length="114" mass="12944">MIMLKVIDGKPMLSNTGTQLLADFVSGAVLGASISTVFFPLNVVKNHMQSKVGVAYENPFIVFSEVWQEREKSIRGLYLGVHLNFTRSLLAWGIINTVYEMLRRTFKPHEDDIR</sequence>
<feature type="repeat" description="Solcar" evidence="10">
    <location>
        <begin position="18"/>
        <end position="105"/>
    </location>
</feature>
<evidence type="ECO:0000256" key="12">
    <source>
        <dbReference type="SAM" id="Phobius"/>
    </source>
</evidence>
<keyword evidence="7 12" id="KW-1133">Transmembrane helix</keyword>
<dbReference type="InterPro" id="IPR018108">
    <property type="entry name" value="MCP_transmembrane"/>
</dbReference>
<protein>
    <submittedName>
        <fullName evidence="13">Uncharacterized protein</fullName>
    </submittedName>
</protein>
<evidence type="ECO:0000256" key="4">
    <source>
        <dbReference type="ARBA" id="ARBA00022692"/>
    </source>
</evidence>
<feature type="transmembrane region" description="Helical" evidence="12">
    <location>
        <begin position="20"/>
        <end position="41"/>
    </location>
</feature>
<dbReference type="Proteomes" id="UP001303046">
    <property type="component" value="Unassembled WGS sequence"/>
</dbReference>
<evidence type="ECO:0000256" key="7">
    <source>
        <dbReference type="ARBA" id="ARBA00022989"/>
    </source>
</evidence>
<dbReference type="PANTHER" id="PTHR46131">
    <property type="entry name" value="SD08549P"/>
    <property type="match status" value="1"/>
</dbReference>
<proteinExistence type="inferred from homology"/>
<keyword evidence="5" id="KW-0677">Repeat</keyword>
<keyword evidence="8" id="KW-0496">Mitochondrion</keyword>
<accession>A0ABR1EM96</accession>
<dbReference type="InterPro" id="IPR023395">
    <property type="entry name" value="MCP_dom_sf"/>
</dbReference>
<keyword evidence="6" id="KW-0999">Mitochondrion inner membrane</keyword>
<gene>
    <name evidence="13" type="primary">Necator_chrX.g23778</name>
    <name evidence="13" type="ORF">RB195_023614</name>
</gene>
<dbReference type="InterPro" id="IPR052465">
    <property type="entry name" value="Mito_NAD+_Carrier"/>
</dbReference>
<evidence type="ECO:0000313" key="14">
    <source>
        <dbReference type="Proteomes" id="UP001303046"/>
    </source>
</evidence>
<evidence type="ECO:0000256" key="1">
    <source>
        <dbReference type="ARBA" id="ARBA00004448"/>
    </source>
</evidence>
<dbReference type="PROSITE" id="PS50920">
    <property type="entry name" value="SOLCAR"/>
    <property type="match status" value="1"/>
</dbReference>
<dbReference type="Pfam" id="PF00153">
    <property type="entry name" value="Mito_carr"/>
    <property type="match status" value="1"/>
</dbReference>
<comment type="caution">
    <text evidence="13">The sequence shown here is derived from an EMBL/GenBank/DDBJ whole genome shotgun (WGS) entry which is preliminary data.</text>
</comment>
<reference evidence="13 14" key="1">
    <citation type="submission" date="2023-08" db="EMBL/GenBank/DDBJ databases">
        <title>A Necator americanus chromosomal reference genome.</title>
        <authorList>
            <person name="Ilik V."/>
            <person name="Petrzelkova K.J."/>
            <person name="Pardy F."/>
            <person name="Fuh T."/>
            <person name="Niatou-Singa F.S."/>
            <person name="Gouil Q."/>
            <person name="Baker L."/>
            <person name="Ritchie M.E."/>
            <person name="Jex A.R."/>
            <person name="Gazzola D."/>
            <person name="Li H."/>
            <person name="Toshio Fujiwara R."/>
            <person name="Zhan B."/>
            <person name="Aroian R.V."/>
            <person name="Pafco B."/>
            <person name="Schwarz E.M."/>
        </authorList>
    </citation>
    <scope>NUCLEOTIDE SEQUENCE [LARGE SCALE GENOMIC DNA]</scope>
    <source>
        <strain evidence="13 14">Aroian</strain>
        <tissue evidence="13">Whole animal</tissue>
    </source>
</reference>
<evidence type="ECO:0000256" key="8">
    <source>
        <dbReference type="ARBA" id="ARBA00023128"/>
    </source>
</evidence>
<evidence type="ECO:0000256" key="9">
    <source>
        <dbReference type="ARBA" id="ARBA00023136"/>
    </source>
</evidence>
<dbReference type="EMBL" id="JAVFWL010000006">
    <property type="protein sequence ID" value="KAK6762971.1"/>
    <property type="molecule type" value="Genomic_DNA"/>
</dbReference>
<evidence type="ECO:0000313" key="13">
    <source>
        <dbReference type="EMBL" id="KAK6762971.1"/>
    </source>
</evidence>
<dbReference type="PANTHER" id="PTHR46131:SF1">
    <property type="entry name" value="SD08549P"/>
    <property type="match status" value="1"/>
</dbReference>
<keyword evidence="4 10" id="KW-0812">Transmembrane</keyword>
<evidence type="ECO:0000256" key="5">
    <source>
        <dbReference type="ARBA" id="ARBA00022737"/>
    </source>
</evidence>
<evidence type="ECO:0000256" key="3">
    <source>
        <dbReference type="ARBA" id="ARBA00022448"/>
    </source>
</evidence>
<keyword evidence="14" id="KW-1185">Reference proteome</keyword>
<comment type="similarity">
    <text evidence="2 11">Belongs to the mitochondrial carrier (TC 2.A.29) family.</text>
</comment>
<keyword evidence="3 11" id="KW-0813">Transport</keyword>